<evidence type="ECO:0000256" key="2">
    <source>
        <dbReference type="SAM" id="Phobius"/>
    </source>
</evidence>
<dbReference type="InterPro" id="IPR053001">
    <property type="entry name" value="MNNG_permease-like"/>
</dbReference>
<dbReference type="EMBL" id="JAPDMZ010000002">
    <property type="protein sequence ID" value="KAK0557901.1"/>
    <property type="molecule type" value="Genomic_DNA"/>
</dbReference>
<dbReference type="Pfam" id="PF12051">
    <property type="entry name" value="DUF3533"/>
    <property type="match status" value="1"/>
</dbReference>
<feature type="transmembrane region" description="Helical" evidence="2">
    <location>
        <begin position="382"/>
        <end position="402"/>
    </location>
</feature>
<keyword evidence="5" id="KW-1185">Reference proteome</keyword>
<evidence type="ECO:0000259" key="3">
    <source>
        <dbReference type="Pfam" id="PF12051"/>
    </source>
</evidence>
<keyword evidence="2" id="KW-0812">Transmembrane</keyword>
<keyword evidence="2" id="KW-1133">Transmembrane helix</keyword>
<sequence>MNHAANSPSEAKKQLQSQNTDASSTHLQNDRDPEKDAHDPIHSDDDTESTRLYGFWAPELAKQRKEYLINIARLTLLISLLVWGVFSIYWGSLWKTYEHTGALTAWIINRDSSNGLIGNTISEVLLNSTRNNEPMHLNWVVVNPNDYPTYADVEYAIAAKEDAWIAVEITQDLTNQLALARANGDASWSPQGKVNLYYSEARANTAIPGLVLSPTQRRVQQAIGEVSAMMAGEYLASIAGNATALTALARAPQTIGSPLAATPVNLRPWNQPVATAPTFVGLIYIVILSLNVTMGNFTFRQNIQKRLKFSSLVYMRFLVPIVVYLVLSFMYTMLNLPFKLDFNGWHLGFGAGFMAFVVSTWVGMIVLGLVVECAISIVGPQFIGFFLVLWIIANVAVVVYPIPLTGVFFRYGYALPFPHLKSIYTTIVFNTGKHINILYHFGVLWAWLVVLLVTFPVWIWLERRRVLKAARS</sequence>
<dbReference type="PANTHER" id="PTHR34814:SF1">
    <property type="entry name" value="NITROSOGUANIDINE RESISTANCE PROTEIN SNG1"/>
    <property type="match status" value="1"/>
</dbReference>
<feature type="compositionally biased region" description="Basic and acidic residues" evidence="1">
    <location>
        <begin position="28"/>
        <end position="44"/>
    </location>
</feature>
<protein>
    <recommendedName>
        <fullName evidence="3">DUF3533 domain-containing protein</fullName>
    </recommendedName>
</protein>
<evidence type="ECO:0000313" key="4">
    <source>
        <dbReference type="EMBL" id="KAK0557901.1"/>
    </source>
</evidence>
<feature type="domain" description="DUF3533" evidence="3">
    <location>
        <begin position="75"/>
        <end position="452"/>
    </location>
</feature>
<gene>
    <name evidence="4" type="ORF">OC846_000196</name>
</gene>
<name>A0AAN6K156_9BASI</name>
<dbReference type="GO" id="GO:0016020">
    <property type="term" value="C:membrane"/>
    <property type="evidence" value="ECO:0007669"/>
    <property type="project" value="TreeGrafter"/>
</dbReference>
<feature type="transmembrane region" description="Helical" evidence="2">
    <location>
        <begin position="346"/>
        <end position="370"/>
    </location>
</feature>
<feature type="region of interest" description="Disordered" evidence="1">
    <location>
        <begin position="1"/>
        <end position="47"/>
    </location>
</feature>
<dbReference type="Proteomes" id="UP001176517">
    <property type="component" value="Unassembled WGS sequence"/>
</dbReference>
<reference evidence="4" key="1">
    <citation type="journal article" date="2023" name="PhytoFront">
        <title>Draft Genome Resources of Seven Strains of Tilletia horrida, Causal Agent of Kernel Smut of Rice.</title>
        <authorList>
            <person name="Khanal S."/>
            <person name="Antony Babu S."/>
            <person name="Zhou X.G."/>
        </authorList>
    </citation>
    <scope>NUCLEOTIDE SEQUENCE</scope>
    <source>
        <strain evidence="4">TX6</strain>
    </source>
</reference>
<organism evidence="4 5">
    <name type="scientific">Tilletia horrida</name>
    <dbReference type="NCBI Taxonomy" id="155126"/>
    <lineage>
        <taxon>Eukaryota</taxon>
        <taxon>Fungi</taxon>
        <taxon>Dikarya</taxon>
        <taxon>Basidiomycota</taxon>
        <taxon>Ustilaginomycotina</taxon>
        <taxon>Exobasidiomycetes</taxon>
        <taxon>Tilletiales</taxon>
        <taxon>Tilletiaceae</taxon>
        <taxon>Tilletia</taxon>
    </lineage>
</organism>
<dbReference type="InterPro" id="IPR022703">
    <property type="entry name" value="DUF3533"/>
</dbReference>
<accession>A0AAN6K156</accession>
<feature type="transmembrane region" description="Helical" evidence="2">
    <location>
        <begin position="313"/>
        <end position="334"/>
    </location>
</feature>
<keyword evidence="2" id="KW-0472">Membrane</keyword>
<feature type="transmembrane region" description="Helical" evidence="2">
    <location>
        <begin position="273"/>
        <end position="292"/>
    </location>
</feature>
<evidence type="ECO:0000313" key="5">
    <source>
        <dbReference type="Proteomes" id="UP001176517"/>
    </source>
</evidence>
<feature type="compositionally biased region" description="Polar residues" evidence="1">
    <location>
        <begin position="1"/>
        <end position="27"/>
    </location>
</feature>
<proteinExistence type="predicted"/>
<comment type="caution">
    <text evidence="4">The sequence shown here is derived from an EMBL/GenBank/DDBJ whole genome shotgun (WGS) entry which is preliminary data.</text>
</comment>
<dbReference type="AlphaFoldDB" id="A0AAN6K156"/>
<feature type="transmembrane region" description="Helical" evidence="2">
    <location>
        <begin position="71"/>
        <end position="90"/>
    </location>
</feature>
<evidence type="ECO:0000256" key="1">
    <source>
        <dbReference type="SAM" id="MobiDB-lite"/>
    </source>
</evidence>
<feature type="transmembrane region" description="Helical" evidence="2">
    <location>
        <begin position="437"/>
        <end position="461"/>
    </location>
</feature>
<dbReference type="PANTHER" id="PTHR34814">
    <property type="entry name" value="NITROSOGUANIDINE RESISTANCE PROTEIN SNG1"/>
    <property type="match status" value="1"/>
</dbReference>